<organism evidence="1">
    <name type="scientific">marine sediment metagenome</name>
    <dbReference type="NCBI Taxonomy" id="412755"/>
    <lineage>
        <taxon>unclassified sequences</taxon>
        <taxon>metagenomes</taxon>
        <taxon>ecological metagenomes</taxon>
    </lineage>
</organism>
<gene>
    <name evidence="1" type="ORF">LCGC14_3079460</name>
</gene>
<dbReference type="AlphaFoldDB" id="A0A0F8WDQ3"/>
<dbReference type="EMBL" id="LAZR01065730">
    <property type="protein sequence ID" value="KKK54952.1"/>
    <property type="molecule type" value="Genomic_DNA"/>
</dbReference>
<reference evidence="1" key="1">
    <citation type="journal article" date="2015" name="Nature">
        <title>Complex archaea that bridge the gap between prokaryotes and eukaryotes.</title>
        <authorList>
            <person name="Spang A."/>
            <person name="Saw J.H."/>
            <person name="Jorgensen S.L."/>
            <person name="Zaremba-Niedzwiedzka K."/>
            <person name="Martijn J."/>
            <person name="Lind A.E."/>
            <person name="van Eijk R."/>
            <person name="Schleper C."/>
            <person name="Guy L."/>
            <person name="Ettema T.J."/>
        </authorList>
    </citation>
    <scope>NUCLEOTIDE SEQUENCE</scope>
</reference>
<feature type="non-terminal residue" evidence="1">
    <location>
        <position position="87"/>
    </location>
</feature>
<name>A0A0F8WDQ3_9ZZZZ</name>
<comment type="caution">
    <text evidence="1">The sequence shown here is derived from an EMBL/GenBank/DDBJ whole genome shotgun (WGS) entry which is preliminary data.</text>
</comment>
<sequence>MKYLKIELSDNGDYVTTEFFGSLEEVIESIKTKLLTSFNGIDEGSASFRREVRDAKTCLDLCSVTGSWRWGDTNIKLMHVVVLDDNL</sequence>
<evidence type="ECO:0000313" key="1">
    <source>
        <dbReference type="EMBL" id="KKK54952.1"/>
    </source>
</evidence>
<proteinExistence type="predicted"/>
<accession>A0A0F8WDQ3</accession>
<protein>
    <submittedName>
        <fullName evidence="1">Uncharacterized protein</fullName>
    </submittedName>
</protein>